<evidence type="ECO:0000313" key="4">
    <source>
        <dbReference type="Proteomes" id="UP000279760"/>
    </source>
</evidence>
<feature type="chain" id="PRO_5018066271" description="GlyGly-CTERM sorting domain-containing protein" evidence="2">
    <location>
        <begin position="20"/>
        <end position="400"/>
    </location>
</feature>
<evidence type="ECO:0000256" key="2">
    <source>
        <dbReference type="SAM" id="SignalP"/>
    </source>
</evidence>
<proteinExistence type="predicted"/>
<accession>A0A3G4V6W2</accession>
<dbReference type="EMBL" id="CP033577">
    <property type="protein sequence ID" value="AYV20526.1"/>
    <property type="molecule type" value="Genomic_DNA"/>
</dbReference>
<dbReference type="Proteomes" id="UP000279760">
    <property type="component" value="Chromosome 1"/>
</dbReference>
<feature type="region of interest" description="Disordered" evidence="1">
    <location>
        <begin position="357"/>
        <end position="378"/>
    </location>
</feature>
<protein>
    <recommendedName>
        <fullName evidence="5">GlyGly-CTERM sorting domain-containing protein</fullName>
    </recommendedName>
</protein>
<keyword evidence="2" id="KW-0732">Signal</keyword>
<gene>
    <name evidence="3" type="ORF">ECB94_04055</name>
</gene>
<sequence>MKRLLVSSAVALSCFSAQATELEISLYYSDAFYNDSGVLLSSDIVGFYRSIDAANALFDEAGANLTFVPAKISGEDVSVFPNGKTTRQTRGLLDYGTMEVVSDSASHFAVGLGYSQGGVLGVAVPYYDYGYATPSINTKKSAVASGVMSRTDSRYPYILAHEVLHSFGGSHDESGAQSFDSLGNGEDYGHGDICDDGEYSLMHELASTGASAPLVSGQGGCNSGHGDMVRFINTYAPLVANDAVPLNMNTLKMVAIEDTAESEFEFTVTRSINTSQPSTVELHISGSGATITNEIIPVEIDFLANELSKTVRVPFSSIHPLFEEAKFIDGQVYAVAISDDEVMKELLDVTALNTAWTDTPDPIEPDDGGGDVTSTGGSGGGSMSWFGLITLLMLRKLRRL</sequence>
<dbReference type="AlphaFoldDB" id="A0A3G4V6W2"/>
<organism evidence="3 4">
    <name type="scientific">Vibrio mediterranei</name>
    <dbReference type="NCBI Taxonomy" id="689"/>
    <lineage>
        <taxon>Bacteria</taxon>
        <taxon>Pseudomonadati</taxon>
        <taxon>Pseudomonadota</taxon>
        <taxon>Gammaproteobacteria</taxon>
        <taxon>Vibrionales</taxon>
        <taxon>Vibrionaceae</taxon>
        <taxon>Vibrio</taxon>
    </lineage>
</organism>
<evidence type="ECO:0008006" key="5">
    <source>
        <dbReference type="Google" id="ProtNLM"/>
    </source>
</evidence>
<feature type="signal peptide" evidence="2">
    <location>
        <begin position="1"/>
        <end position="19"/>
    </location>
</feature>
<name>A0A3G4V6W2_9VIBR</name>
<dbReference type="InterPro" id="IPR038081">
    <property type="entry name" value="CalX-like_sf"/>
</dbReference>
<dbReference type="SUPFAM" id="SSF55486">
    <property type="entry name" value="Metalloproteases ('zincins'), catalytic domain"/>
    <property type="match status" value="1"/>
</dbReference>
<dbReference type="SUPFAM" id="SSF141072">
    <property type="entry name" value="CalX-like"/>
    <property type="match status" value="1"/>
</dbReference>
<dbReference type="RefSeq" id="WP_124940068.1">
    <property type="nucleotide sequence ID" value="NZ_CP033577.1"/>
</dbReference>
<reference evidence="3 4" key="1">
    <citation type="submission" date="2018-11" db="EMBL/GenBank/DDBJ databases">
        <title>Complete Genome Sequence of Vbrio mediterranei 117-T6: a Potential Pathogen Bacteria Isolated from the Conchocelis of Pyropia.</title>
        <authorList>
            <person name="Liu Q."/>
        </authorList>
    </citation>
    <scope>NUCLEOTIDE SEQUENCE [LARGE SCALE GENOMIC DNA]</scope>
    <source>
        <strain evidence="3 4">117-T6</strain>
    </source>
</reference>
<evidence type="ECO:0000256" key="1">
    <source>
        <dbReference type="SAM" id="MobiDB-lite"/>
    </source>
</evidence>
<evidence type="ECO:0000313" key="3">
    <source>
        <dbReference type="EMBL" id="AYV20526.1"/>
    </source>
</evidence>